<dbReference type="Proteomes" id="UP000231152">
    <property type="component" value="Unassembled WGS sequence"/>
</dbReference>
<dbReference type="EMBL" id="PFET01000012">
    <property type="protein sequence ID" value="PJE75707.1"/>
    <property type="molecule type" value="Genomic_DNA"/>
</dbReference>
<protein>
    <submittedName>
        <fullName evidence="2">Uncharacterized protein</fullName>
    </submittedName>
</protein>
<dbReference type="AlphaFoldDB" id="A0A2M8LE24"/>
<feature type="region of interest" description="Disordered" evidence="1">
    <location>
        <begin position="1"/>
        <end position="54"/>
    </location>
</feature>
<accession>A0A2M8LE24</accession>
<sequence length="204" mass="21717">MEGEETAAAVPAAPDPAEAHAAPVSDAPEARDAAAASAVRPNRRQLHDGEPPLDARVLGTESAELLKVGGTKVQTVELGECIVGADVAIETHQDALLLGRAASRQREVGFRDVVVRPVVLTHLEALVAIDREAVGVVERDARGDRLHDLALLCRDGRDECRTQSFRYRAATVVYPSLQGGGVHVGECRGDVLHESGSELEQLTR</sequence>
<organism evidence="2 3">
    <name type="scientific">Candidatus Uhrbacteria bacterium CG10_big_fil_rev_8_21_14_0_10_48_11</name>
    <dbReference type="NCBI Taxonomy" id="1975037"/>
    <lineage>
        <taxon>Bacteria</taxon>
        <taxon>Candidatus Uhriibacteriota</taxon>
    </lineage>
</organism>
<evidence type="ECO:0000313" key="2">
    <source>
        <dbReference type="EMBL" id="PJE75707.1"/>
    </source>
</evidence>
<proteinExistence type="predicted"/>
<comment type="caution">
    <text evidence="2">The sequence shown here is derived from an EMBL/GenBank/DDBJ whole genome shotgun (WGS) entry which is preliminary data.</text>
</comment>
<evidence type="ECO:0000256" key="1">
    <source>
        <dbReference type="SAM" id="MobiDB-lite"/>
    </source>
</evidence>
<gene>
    <name evidence="2" type="ORF">COV04_03870</name>
</gene>
<reference evidence="2 3" key="1">
    <citation type="submission" date="2017-09" db="EMBL/GenBank/DDBJ databases">
        <title>Depth-based differentiation of microbial function through sediment-hosted aquifers and enrichment of novel symbionts in the deep terrestrial subsurface.</title>
        <authorList>
            <person name="Probst A.J."/>
            <person name="Ladd B."/>
            <person name="Jarett J.K."/>
            <person name="Geller-Mcgrath D.E."/>
            <person name="Sieber C.M."/>
            <person name="Emerson J.B."/>
            <person name="Anantharaman K."/>
            <person name="Thomas B.C."/>
            <person name="Malmstrom R."/>
            <person name="Stieglmeier M."/>
            <person name="Klingl A."/>
            <person name="Woyke T."/>
            <person name="Ryan C.M."/>
            <person name="Banfield J.F."/>
        </authorList>
    </citation>
    <scope>NUCLEOTIDE SEQUENCE [LARGE SCALE GENOMIC DNA]</scope>
    <source>
        <strain evidence="2">CG10_big_fil_rev_8_21_14_0_10_48_11</strain>
    </source>
</reference>
<name>A0A2M8LE24_9BACT</name>
<feature type="compositionally biased region" description="Low complexity" evidence="1">
    <location>
        <begin position="1"/>
        <end position="40"/>
    </location>
</feature>
<evidence type="ECO:0000313" key="3">
    <source>
        <dbReference type="Proteomes" id="UP000231152"/>
    </source>
</evidence>